<proteinExistence type="predicted"/>
<gene>
    <name evidence="1" type="ORF">N0F65_007550</name>
</gene>
<sequence>MCANRAHSCRVPSTTDTEAASEPKCLPIEPDTRDSETLLAMESTAPWETCYPAQQDGKRPLCRFQFSCMCGDPETNTDCLCVPPDATPAFVADNTTACGDSKVTCSSQQYCQWVREDKQACGLRPYSQHA</sequence>
<protein>
    <submittedName>
        <fullName evidence="1">Uncharacterized protein</fullName>
    </submittedName>
</protein>
<accession>A0AAV2ZNK0</accession>
<organism evidence="1 2">
    <name type="scientific">Lagenidium giganteum</name>
    <dbReference type="NCBI Taxonomy" id="4803"/>
    <lineage>
        <taxon>Eukaryota</taxon>
        <taxon>Sar</taxon>
        <taxon>Stramenopiles</taxon>
        <taxon>Oomycota</taxon>
        <taxon>Peronosporomycetes</taxon>
        <taxon>Pythiales</taxon>
        <taxon>Pythiaceae</taxon>
    </lineage>
</organism>
<name>A0AAV2ZNK0_9STRA</name>
<evidence type="ECO:0000313" key="1">
    <source>
        <dbReference type="EMBL" id="DBA05388.1"/>
    </source>
</evidence>
<dbReference type="EMBL" id="DAKRPA010000001">
    <property type="protein sequence ID" value="DBA05388.1"/>
    <property type="molecule type" value="Genomic_DNA"/>
</dbReference>
<evidence type="ECO:0000313" key="2">
    <source>
        <dbReference type="Proteomes" id="UP001146120"/>
    </source>
</evidence>
<reference evidence="1" key="1">
    <citation type="submission" date="2022-11" db="EMBL/GenBank/DDBJ databases">
        <authorList>
            <person name="Morgan W.R."/>
            <person name="Tartar A."/>
        </authorList>
    </citation>
    <scope>NUCLEOTIDE SEQUENCE</scope>
    <source>
        <strain evidence="1">ARSEF 373</strain>
    </source>
</reference>
<keyword evidence="2" id="KW-1185">Reference proteome</keyword>
<dbReference type="AlphaFoldDB" id="A0AAV2ZNK0"/>
<comment type="caution">
    <text evidence="1">The sequence shown here is derived from an EMBL/GenBank/DDBJ whole genome shotgun (WGS) entry which is preliminary data.</text>
</comment>
<dbReference type="Proteomes" id="UP001146120">
    <property type="component" value="Unassembled WGS sequence"/>
</dbReference>
<reference evidence="1" key="2">
    <citation type="journal article" date="2023" name="Microbiol Resour">
        <title>Decontamination and Annotation of the Draft Genome Sequence of the Oomycete Lagenidium giganteum ARSEF 373.</title>
        <authorList>
            <person name="Morgan W.R."/>
            <person name="Tartar A."/>
        </authorList>
    </citation>
    <scope>NUCLEOTIDE SEQUENCE</scope>
    <source>
        <strain evidence="1">ARSEF 373</strain>
    </source>
</reference>